<evidence type="ECO:0000256" key="1">
    <source>
        <dbReference type="SAM" id="Phobius"/>
    </source>
</evidence>
<organism evidence="3 4">
    <name type="scientific">Azotobacter bryophylli</name>
    <dbReference type="NCBI Taxonomy" id="1986537"/>
    <lineage>
        <taxon>Bacteria</taxon>
        <taxon>Pseudomonadati</taxon>
        <taxon>Pseudomonadota</taxon>
        <taxon>Gammaproteobacteria</taxon>
        <taxon>Pseudomonadales</taxon>
        <taxon>Pseudomonadaceae</taxon>
        <taxon>Azotobacter</taxon>
    </lineage>
</organism>
<accession>A0ABV7AT31</accession>
<feature type="domain" description="Chemotaxis methyl-accepting receptor HlyB-like 4HB MCP" evidence="2">
    <location>
        <begin position="5"/>
        <end position="116"/>
    </location>
</feature>
<dbReference type="Proteomes" id="UP001595457">
    <property type="component" value="Unassembled WGS sequence"/>
</dbReference>
<keyword evidence="4" id="KW-1185">Reference proteome</keyword>
<dbReference type="PROSITE" id="PS51257">
    <property type="entry name" value="PROKAR_LIPOPROTEIN"/>
    <property type="match status" value="1"/>
</dbReference>
<keyword evidence="1" id="KW-0472">Membrane</keyword>
<proteinExistence type="predicted"/>
<evidence type="ECO:0000259" key="2">
    <source>
        <dbReference type="Pfam" id="PF12729"/>
    </source>
</evidence>
<dbReference type="InterPro" id="IPR024478">
    <property type="entry name" value="HlyB_4HB_MCP"/>
</dbReference>
<dbReference type="InterPro" id="IPR047347">
    <property type="entry name" value="YvaQ-like_sensor"/>
</dbReference>
<evidence type="ECO:0000313" key="4">
    <source>
        <dbReference type="Proteomes" id="UP001595457"/>
    </source>
</evidence>
<dbReference type="Pfam" id="PF12729">
    <property type="entry name" value="4HB_MCP_1"/>
    <property type="match status" value="1"/>
</dbReference>
<dbReference type="RefSeq" id="WP_377813896.1">
    <property type="nucleotide sequence ID" value="NZ_JBHRSJ010000014.1"/>
</dbReference>
<comment type="caution">
    <text evidence="3">The sequence shown here is derived from an EMBL/GenBank/DDBJ whole genome shotgun (WGS) entry which is preliminary data.</text>
</comment>
<sequence>MNLNDMKISTRLELGFGILTLLIILMGCVSLFKANHVDATFDTVVHDRYVKIAALNNAKDGLNQIARYLRNTLLMDDPADIREQLKQVELAHKGITEQWGVLEPRVRTEKGKALLANPRTKAASS</sequence>
<name>A0ABV7AT31_9GAMM</name>
<reference evidence="4" key="1">
    <citation type="journal article" date="2019" name="Int. J. Syst. Evol. Microbiol.">
        <title>The Global Catalogue of Microorganisms (GCM) 10K type strain sequencing project: providing services to taxonomists for standard genome sequencing and annotation.</title>
        <authorList>
            <consortium name="The Broad Institute Genomics Platform"/>
            <consortium name="The Broad Institute Genome Sequencing Center for Infectious Disease"/>
            <person name="Wu L."/>
            <person name="Ma J."/>
        </authorList>
    </citation>
    <scope>NUCLEOTIDE SEQUENCE [LARGE SCALE GENOMIC DNA]</scope>
    <source>
        <strain evidence="4">KCTC 62195</strain>
    </source>
</reference>
<evidence type="ECO:0000313" key="3">
    <source>
        <dbReference type="EMBL" id="MFC2972253.1"/>
    </source>
</evidence>
<dbReference type="CDD" id="cd19411">
    <property type="entry name" value="MCP2201-like_sensor"/>
    <property type="match status" value="1"/>
</dbReference>
<keyword evidence="1" id="KW-1133">Transmembrane helix</keyword>
<gene>
    <name evidence="3" type="ORF">ACFOJE_08515</name>
</gene>
<protein>
    <submittedName>
        <fullName evidence="3">MCP four helix bundle domain-containing protein</fullName>
    </submittedName>
</protein>
<keyword evidence="1" id="KW-0812">Transmembrane</keyword>
<dbReference type="EMBL" id="JBHRSJ010000014">
    <property type="protein sequence ID" value="MFC2972253.1"/>
    <property type="molecule type" value="Genomic_DNA"/>
</dbReference>
<feature type="transmembrane region" description="Helical" evidence="1">
    <location>
        <begin position="12"/>
        <end position="32"/>
    </location>
</feature>